<evidence type="ECO:0000256" key="3">
    <source>
        <dbReference type="SAM" id="Phobius"/>
    </source>
</evidence>
<sequence>MGMLDIPPDFSDFLNSLVRPEERLAGLAGRLGVSVSELTEAAYSFIRQQWFAPGNDHYQVLGLSSCATEKEIRQRYRLLIGLFHPDRVTRSEPWVEQAVRMINTAYTDLKRPDRRRNYDAGLRRQTEKTAPGQPLRPSQPVNPSRPRPDVSVRPADAVYRVALLQRHPRAFVWGSIIAALLLMMMLMVMGTRNTANLTMAGDTTSRGRAGDRVPVNPLVPEVELLALQKTSAAGSREASPVVVAEQSPVEAVAQAESVAPPPRKVSAPAATKKTVIESAADKPVVGVRQTQAPVPQKTPETPPVLAREVRTTRQAATPQKTVSAMGFDGGASPAAVAMSLQTEPRNARLSLSNRTGVMQPETVLMQYVNAYENGSLESLLRLFTLDGRSNGRRGRKQIGEDYQRLFDATETREIHLKQVRIIPRGSGYEAWAQVEAQTVSGKGEPPSGYSGEMVFELVPKGKRLYITRLTHNVRAVE</sequence>
<feature type="region of interest" description="Disordered" evidence="2">
    <location>
        <begin position="122"/>
        <end position="151"/>
    </location>
</feature>
<evidence type="ECO:0000256" key="1">
    <source>
        <dbReference type="ARBA" id="ARBA00023186"/>
    </source>
</evidence>
<dbReference type="PROSITE" id="PS50076">
    <property type="entry name" value="DNAJ_2"/>
    <property type="match status" value="1"/>
</dbReference>
<dbReference type="SUPFAM" id="SSF54427">
    <property type="entry name" value="NTF2-like"/>
    <property type="match status" value="1"/>
</dbReference>
<keyword evidence="3" id="KW-1133">Transmembrane helix</keyword>
<protein>
    <recommendedName>
        <fullName evidence="4">J domain-containing protein</fullName>
    </recommendedName>
</protein>
<dbReference type="SMART" id="SM00271">
    <property type="entry name" value="DnaJ"/>
    <property type="match status" value="1"/>
</dbReference>
<keyword evidence="6" id="KW-1185">Reference proteome</keyword>
<dbReference type="InterPro" id="IPR036869">
    <property type="entry name" value="J_dom_sf"/>
</dbReference>
<dbReference type="AlphaFoldDB" id="A0A7U6GHC9"/>
<feature type="domain" description="J" evidence="4">
    <location>
        <begin position="56"/>
        <end position="122"/>
    </location>
</feature>
<dbReference type="PANTHER" id="PTHR24074">
    <property type="entry name" value="CO-CHAPERONE PROTEIN DJLA"/>
    <property type="match status" value="1"/>
</dbReference>
<name>A0A7U6GHC9_9GAMM</name>
<dbReference type="EMBL" id="AP012273">
    <property type="protein sequence ID" value="BAO43668.1"/>
    <property type="molecule type" value="Genomic_DNA"/>
</dbReference>
<dbReference type="Proteomes" id="UP000031631">
    <property type="component" value="Chromosome"/>
</dbReference>
<reference evidence="5 6" key="1">
    <citation type="journal article" date="2014" name="PLoS ONE">
        <title>Physiological and genomic features of a novel sulfur-oxidizing gammaproteobacterium belonging to a previously uncultivated symbiotic lineage isolated from a hydrothermal vent.</title>
        <authorList>
            <person name="Nunoura T."/>
            <person name="Takaki Y."/>
            <person name="Kazama H."/>
            <person name="Kakuta J."/>
            <person name="Shimamura S."/>
            <person name="Makita H."/>
            <person name="Hirai M."/>
            <person name="Miyazaki M."/>
            <person name="Takai K."/>
        </authorList>
    </citation>
    <scope>NUCLEOTIDE SEQUENCE [LARGE SCALE GENOMIC DNA]</scope>
    <source>
        <strain evidence="5 6">Hiromi1</strain>
    </source>
</reference>
<dbReference type="PRINTS" id="PR00625">
    <property type="entry name" value="JDOMAIN"/>
</dbReference>
<dbReference type="InterPro" id="IPR032710">
    <property type="entry name" value="NTF2-like_dom_sf"/>
</dbReference>
<evidence type="ECO:0000259" key="4">
    <source>
        <dbReference type="PROSITE" id="PS50076"/>
    </source>
</evidence>
<keyword evidence="3" id="KW-0812">Transmembrane</keyword>
<dbReference type="CDD" id="cd06257">
    <property type="entry name" value="DnaJ"/>
    <property type="match status" value="1"/>
</dbReference>
<proteinExistence type="predicted"/>
<dbReference type="Pfam" id="PF00226">
    <property type="entry name" value="DnaJ"/>
    <property type="match status" value="1"/>
</dbReference>
<accession>A0A7U6GHC9</accession>
<dbReference type="InterPro" id="IPR001623">
    <property type="entry name" value="DnaJ_domain"/>
</dbReference>
<feature type="compositionally biased region" description="Low complexity" evidence="2">
    <location>
        <begin position="141"/>
        <end position="151"/>
    </location>
</feature>
<dbReference type="SUPFAM" id="SSF46565">
    <property type="entry name" value="Chaperone J-domain"/>
    <property type="match status" value="1"/>
</dbReference>
<evidence type="ECO:0000313" key="5">
    <source>
        <dbReference type="EMBL" id="BAO43668.1"/>
    </source>
</evidence>
<dbReference type="KEGG" id="tbn:TBH_C0730"/>
<keyword evidence="3" id="KW-0472">Membrane</keyword>
<keyword evidence="1" id="KW-0143">Chaperone</keyword>
<evidence type="ECO:0000313" key="6">
    <source>
        <dbReference type="Proteomes" id="UP000031631"/>
    </source>
</evidence>
<feature type="transmembrane region" description="Helical" evidence="3">
    <location>
        <begin position="170"/>
        <end position="189"/>
    </location>
</feature>
<dbReference type="Gene3D" id="3.10.450.50">
    <property type="match status" value="1"/>
</dbReference>
<gene>
    <name evidence="5" type="ORF">TBH_C0730</name>
</gene>
<dbReference type="InterPro" id="IPR050817">
    <property type="entry name" value="DjlA_DnaK_co-chaperone"/>
</dbReference>
<organism evidence="5 6">
    <name type="scientific">Thiolapillus brandeum</name>
    <dbReference type="NCBI Taxonomy" id="1076588"/>
    <lineage>
        <taxon>Bacteria</taxon>
        <taxon>Pseudomonadati</taxon>
        <taxon>Pseudomonadota</taxon>
        <taxon>Gammaproteobacteria</taxon>
        <taxon>Chromatiales</taxon>
        <taxon>Sedimenticolaceae</taxon>
        <taxon>Thiolapillus</taxon>
    </lineage>
</organism>
<dbReference type="Gene3D" id="1.10.287.110">
    <property type="entry name" value="DnaJ domain"/>
    <property type="match status" value="1"/>
</dbReference>
<evidence type="ECO:0000256" key="2">
    <source>
        <dbReference type="SAM" id="MobiDB-lite"/>
    </source>
</evidence>